<evidence type="ECO:0000256" key="1">
    <source>
        <dbReference type="SAM" id="MobiDB-lite"/>
    </source>
</evidence>
<feature type="compositionally biased region" description="Low complexity" evidence="1">
    <location>
        <begin position="8"/>
        <end position="29"/>
    </location>
</feature>
<keyword evidence="3" id="KW-1185">Reference proteome</keyword>
<sequence length="133" mass="13294">MPGERGEPGTPASPARSSSPSRGLPAAADGTDLAACADAVCEVEVAEGDEFPVSGPHGLERIVVERVAPGEVTVTGYGDGGGSMVSGTTGAPFGDRPSIVLNGVTIAVLAVADGRAVVRFDYEEGALPVPWGF</sequence>
<organism evidence="2 3">
    <name type="scientific">Thermobifida cellulosilytica TB100</name>
    <dbReference type="NCBI Taxonomy" id="665004"/>
    <lineage>
        <taxon>Bacteria</taxon>
        <taxon>Bacillati</taxon>
        <taxon>Actinomycetota</taxon>
        <taxon>Actinomycetes</taxon>
        <taxon>Streptosporangiales</taxon>
        <taxon>Nocardiopsidaceae</taxon>
        <taxon>Thermobifida</taxon>
    </lineage>
</organism>
<dbReference type="Proteomes" id="UP000074382">
    <property type="component" value="Unassembled WGS sequence"/>
</dbReference>
<feature type="region of interest" description="Disordered" evidence="1">
    <location>
        <begin position="1"/>
        <end position="29"/>
    </location>
</feature>
<dbReference type="EMBL" id="LGEM01000031">
    <property type="protein sequence ID" value="KUP97321.1"/>
    <property type="molecule type" value="Genomic_DNA"/>
</dbReference>
<name>A0A147KJ96_THECS</name>
<reference evidence="3" key="1">
    <citation type="journal article" date="2017" name="Acta Aliment.">
        <title>Plant polysaccharide degrading enzyme system of Thermpbifida cellulosilytica TB100 revealed by de novo genome project data.</title>
        <authorList>
            <person name="Toth A."/>
            <person name="Baka E."/>
            <person name="Luzics S."/>
            <person name="Bata-Vidacs I."/>
            <person name="Nagy I."/>
            <person name="Balint B."/>
            <person name="Herceg R."/>
            <person name="Olasz F."/>
            <person name="Wilk T."/>
            <person name="Nagy T."/>
            <person name="Kriszt B."/>
            <person name="Nagy I."/>
            <person name="Kukolya J."/>
        </authorList>
    </citation>
    <scope>NUCLEOTIDE SEQUENCE [LARGE SCALE GENOMIC DNA]</scope>
    <source>
        <strain evidence="3">TB100</strain>
    </source>
</reference>
<dbReference type="STRING" id="665004.AC529_07565"/>
<dbReference type="AlphaFoldDB" id="A0A147KJ96"/>
<proteinExistence type="predicted"/>
<dbReference type="PATRIC" id="fig|665004.4.peg.4082"/>
<gene>
    <name evidence="2" type="ORF">AC529_07565</name>
</gene>
<evidence type="ECO:0000313" key="3">
    <source>
        <dbReference type="Proteomes" id="UP000074382"/>
    </source>
</evidence>
<accession>A0A147KJ96</accession>
<comment type="caution">
    <text evidence="2">The sequence shown here is derived from an EMBL/GenBank/DDBJ whole genome shotgun (WGS) entry which is preliminary data.</text>
</comment>
<protein>
    <submittedName>
        <fullName evidence="2">Uncharacterized protein</fullName>
    </submittedName>
</protein>
<evidence type="ECO:0000313" key="2">
    <source>
        <dbReference type="EMBL" id="KUP97321.1"/>
    </source>
</evidence>